<sequence length="84" mass="9981">MDLLSFAGVIPMRVPYMYLLPLVSCRSYNYFQMFVSLGTFPLIQRVKFFKSFKTRLKLLMNGYIFFLVHTLWHCTSHNLTVNSF</sequence>
<dbReference type="AlphaFoldDB" id="A0A2R6XVA5"/>
<accession>A0A2R6XVA5</accession>
<evidence type="ECO:0000313" key="1">
    <source>
        <dbReference type="EMBL" id="PTQ50039.1"/>
    </source>
</evidence>
<dbReference type="EMBL" id="KZ772673">
    <property type="protein sequence ID" value="PTQ50039.1"/>
    <property type="molecule type" value="Genomic_DNA"/>
</dbReference>
<gene>
    <name evidence="1" type="ORF">MARPO_0001s0097</name>
</gene>
<evidence type="ECO:0000313" key="2">
    <source>
        <dbReference type="Proteomes" id="UP000244005"/>
    </source>
</evidence>
<reference evidence="2" key="1">
    <citation type="journal article" date="2017" name="Cell">
        <title>Insights into land plant evolution garnered from the Marchantia polymorpha genome.</title>
        <authorList>
            <person name="Bowman J.L."/>
            <person name="Kohchi T."/>
            <person name="Yamato K.T."/>
            <person name="Jenkins J."/>
            <person name="Shu S."/>
            <person name="Ishizaki K."/>
            <person name="Yamaoka S."/>
            <person name="Nishihama R."/>
            <person name="Nakamura Y."/>
            <person name="Berger F."/>
            <person name="Adam C."/>
            <person name="Aki S.S."/>
            <person name="Althoff F."/>
            <person name="Araki T."/>
            <person name="Arteaga-Vazquez M.A."/>
            <person name="Balasubrmanian S."/>
            <person name="Barry K."/>
            <person name="Bauer D."/>
            <person name="Boehm C.R."/>
            <person name="Briginshaw L."/>
            <person name="Caballero-Perez J."/>
            <person name="Catarino B."/>
            <person name="Chen F."/>
            <person name="Chiyoda S."/>
            <person name="Chovatia M."/>
            <person name="Davies K.M."/>
            <person name="Delmans M."/>
            <person name="Demura T."/>
            <person name="Dierschke T."/>
            <person name="Dolan L."/>
            <person name="Dorantes-Acosta A.E."/>
            <person name="Eklund D.M."/>
            <person name="Florent S.N."/>
            <person name="Flores-Sandoval E."/>
            <person name="Fujiyama A."/>
            <person name="Fukuzawa H."/>
            <person name="Galik B."/>
            <person name="Grimanelli D."/>
            <person name="Grimwood J."/>
            <person name="Grossniklaus U."/>
            <person name="Hamada T."/>
            <person name="Haseloff J."/>
            <person name="Hetherington A.J."/>
            <person name="Higo A."/>
            <person name="Hirakawa Y."/>
            <person name="Hundley H.N."/>
            <person name="Ikeda Y."/>
            <person name="Inoue K."/>
            <person name="Inoue S.I."/>
            <person name="Ishida S."/>
            <person name="Jia Q."/>
            <person name="Kakita M."/>
            <person name="Kanazawa T."/>
            <person name="Kawai Y."/>
            <person name="Kawashima T."/>
            <person name="Kennedy M."/>
            <person name="Kinose K."/>
            <person name="Kinoshita T."/>
            <person name="Kohara Y."/>
            <person name="Koide E."/>
            <person name="Komatsu K."/>
            <person name="Kopischke S."/>
            <person name="Kubo M."/>
            <person name="Kyozuka J."/>
            <person name="Lagercrantz U."/>
            <person name="Lin S.S."/>
            <person name="Lindquist E."/>
            <person name="Lipzen A.M."/>
            <person name="Lu C.W."/>
            <person name="De Luna E."/>
            <person name="Martienssen R.A."/>
            <person name="Minamino N."/>
            <person name="Mizutani M."/>
            <person name="Mizutani M."/>
            <person name="Mochizuki N."/>
            <person name="Monte I."/>
            <person name="Mosher R."/>
            <person name="Nagasaki H."/>
            <person name="Nakagami H."/>
            <person name="Naramoto S."/>
            <person name="Nishitani K."/>
            <person name="Ohtani M."/>
            <person name="Okamoto T."/>
            <person name="Okumura M."/>
            <person name="Phillips J."/>
            <person name="Pollak B."/>
            <person name="Reinders A."/>
            <person name="Rovekamp M."/>
            <person name="Sano R."/>
            <person name="Sawa S."/>
            <person name="Schmid M.W."/>
            <person name="Shirakawa M."/>
            <person name="Solano R."/>
            <person name="Spunde A."/>
            <person name="Suetsugu N."/>
            <person name="Sugano S."/>
            <person name="Sugiyama A."/>
            <person name="Sun R."/>
            <person name="Suzuki Y."/>
            <person name="Takenaka M."/>
            <person name="Takezawa D."/>
            <person name="Tomogane H."/>
            <person name="Tsuzuki M."/>
            <person name="Ueda T."/>
            <person name="Umeda M."/>
            <person name="Ward J.M."/>
            <person name="Watanabe Y."/>
            <person name="Yazaki K."/>
            <person name="Yokoyama R."/>
            <person name="Yoshitake Y."/>
            <person name="Yotsui I."/>
            <person name="Zachgo S."/>
            <person name="Schmutz J."/>
        </authorList>
    </citation>
    <scope>NUCLEOTIDE SEQUENCE [LARGE SCALE GENOMIC DNA]</scope>
    <source>
        <strain evidence="2">Tak-1</strain>
    </source>
</reference>
<dbReference type="Proteomes" id="UP000244005">
    <property type="component" value="Unassembled WGS sequence"/>
</dbReference>
<organism evidence="1 2">
    <name type="scientific">Marchantia polymorpha</name>
    <name type="common">Common liverwort</name>
    <name type="synonym">Marchantia aquatica</name>
    <dbReference type="NCBI Taxonomy" id="3197"/>
    <lineage>
        <taxon>Eukaryota</taxon>
        <taxon>Viridiplantae</taxon>
        <taxon>Streptophyta</taxon>
        <taxon>Embryophyta</taxon>
        <taxon>Marchantiophyta</taxon>
        <taxon>Marchantiopsida</taxon>
        <taxon>Marchantiidae</taxon>
        <taxon>Marchantiales</taxon>
        <taxon>Marchantiaceae</taxon>
        <taxon>Marchantia</taxon>
    </lineage>
</organism>
<protein>
    <submittedName>
        <fullName evidence="1">Uncharacterized protein</fullName>
    </submittedName>
</protein>
<name>A0A2R6XVA5_MARPO</name>
<keyword evidence="2" id="KW-1185">Reference proteome</keyword>
<proteinExistence type="predicted"/>
<dbReference type="Gramene" id="Mp1g17570.1">
    <property type="protein sequence ID" value="Mp1g17570.1.cds1"/>
    <property type="gene ID" value="Mp1g17570"/>
</dbReference>